<dbReference type="PANTHER" id="PTHR43132:SF2">
    <property type="entry name" value="ARSENICAL RESISTANCE OPERON REPRESSOR ARSR-RELATED"/>
    <property type="match status" value="1"/>
</dbReference>
<evidence type="ECO:0000259" key="5">
    <source>
        <dbReference type="SMART" id="SM00418"/>
    </source>
</evidence>
<dbReference type="InterPro" id="IPR036390">
    <property type="entry name" value="WH_DNA-bd_sf"/>
</dbReference>
<evidence type="ECO:0000256" key="4">
    <source>
        <dbReference type="SAM" id="MobiDB-lite"/>
    </source>
</evidence>
<protein>
    <submittedName>
        <fullName evidence="6">Helix-turn-helix protein</fullName>
    </submittedName>
</protein>
<evidence type="ECO:0000256" key="3">
    <source>
        <dbReference type="ARBA" id="ARBA00023163"/>
    </source>
</evidence>
<dbReference type="SUPFAM" id="SSF46785">
    <property type="entry name" value="Winged helix' DNA-binding domain"/>
    <property type="match status" value="1"/>
</dbReference>
<dbReference type="InterPro" id="IPR036388">
    <property type="entry name" value="WH-like_DNA-bd_sf"/>
</dbReference>
<dbReference type="Pfam" id="PF12840">
    <property type="entry name" value="HTH_20"/>
    <property type="match status" value="1"/>
</dbReference>
<dbReference type="OrthoDB" id="4158481at2"/>
<dbReference type="Gene3D" id="1.10.10.10">
    <property type="entry name" value="Winged helix-like DNA-binding domain superfamily/Winged helix DNA-binding domain"/>
    <property type="match status" value="1"/>
</dbReference>
<feature type="region of interest" description="Disordered" evidence="4">
    <location>
        <begin position="66"/>
        <end position="90"/>
    </location>
</feature>
<dbReference type="Proteomes" id="UP000295680">
    <property type="component" value="Unassembled WGS sequence"/>
</dbReference>
<evidence type="ECO:0000313" key="6">
    <source>
        <dbReference type="EMBL" id="TCO58349.1"/>
    </source>
</evidence>
<evidence type="ECO:0000313" key="7">
    <source>
        <dbReference type="Proteomes" id="UP000295680"/>
    </source>
</evidence>
<keyword evidence="2" id="KW-0238">DNA-binding</keyword>
<reference evidence="6 7" key="1">
    <citation type="submission" date="2019-03" db="EMBL/GenBank/DDBJ databases">
        <title>Genomic Encyclopedia of Type Strains, Phase IV (KMG-IV): sequencing the most valuable type-strain genomes for metagenomic binning, comparative biology and taxonomic classification.</title>
        <authorList>
            <person name="Goeker M."/>
        </authorList>
    </citation>
    <scope>NUCLEOTIDE SEQUENCE [LARGE SCALE GENOMIC DNA]</scope>
    <source>
        <strain evidence="6 7">DSM 45934</strain>
    </source>
</reference>
<dbReference type="GO" id="GO:0003700">
    <property type="term" value="F:DNA-binding transcription factor activity"/>
    <property type="evidence" value="ECO:0007669"/>
    <property type="project" value="InterPro"/>
</dbReference>
<dbReference type="InterPro" id="IPR051011">
    <property type="entry name" value="Metal_resp_trans_reg"/>
</dbReference>
<keyword evidence="1" id="KW-0805">Transcription regulation</keyword>
<organism evidence="6 7">
    <name type="scientific">Actinocrispum wychmicini</name>
    <dbReference type="NCBI Taxonomy" id="1213861"/>
    <lineage>
        <taxon>Bacteria</taxon>
        <taxon>Bacillati</taxon>
        <taxon>Actinomycetota</taxon>
        <taxon>Actinomycetes</taxon>
        <taxon>Pseudonocardiales</taxon>
        <taxon>Pseudonocardiaceae</taxon>
        <taxon>Actinocrispum</taxon>
    </lineage>
</organism>
<dbReference type="InterPro" id="IPR001845">
    <property type="entry name" value="HTH_ArsR_DNA-bd_dom"/>
</dbReference>
<evidence type="ECO:0000256" key="1">
    <source>
        <dbReference type="ARBA" id="ARBA00023015"/>
    </source>
</evidence>
<dbReference type="CDD" id="cd00090">
    <property type="entry name" value="HTH_ARSR"/>
    <property type="match status" value="1"/>
</dbReference>
<feature type="domain" description="HTH arsR-type" evidence="5">
    <location>
        <begin position="9"/>
        <end position="105"/>
    </location>
</feature>
<dbReference type="GO" id="GO:0003677">
    <property type="term" value="F:DNA binding"/>
    <property type="evidence" value="ECO:0007669"/>
    <property type="project" value="UniProtKB-KW"/>
</dbReference>
<gene>
    <name evidence="6" type="ORF">EV192_105416</name>
</gene>
<sequence length="171" mass="18893">MSWDNESVVPLRALANPLRIRIVSLVTGAAMSATEVADELGIAHASASYHLRQLVAAGFLRRVDDHVDNPGRGQPQRRYTYDPASTARLDSSGDSRQLLLEATLTDLRRRQAAMSRQRHSADAEVWLPQETWEQVVSLVDDAIRLAHDKAGPPRAEGSVHVSLTAFLYELT</sequence>
<comment type="caution">
    <text evidence="6">The sequence shown here is derived from an EMBL/GenBank/DDBJ whole genome shotgun (WGS) entry which is preliminary data.</text>
</comment>
<dbReference type="SMART" id="SM00418">
    <property type="entry name" value="HTH_ARSR"/>
    <property type="match status" value="1"/>
</dbReference>
<dbReference type="InterPro" id="IPR011991">
    <property type="entry name" value="ArsR-like_HTH"/>
</dbReference>
<name>A0A4R2JNQ7_9PSEU</name>
<dbReference type="AlphaFoldDB" id="A0A4R2JNQ7"/>
<evidence type="ECO:0000256" key="2">
    <source>
        <dbReference type="ARBA" id="ARBA00023125"/>
    </source>
</evidence>
<dbReference type="EMBL" id="SLWS01000005">
    <property type="protein sequence ID" value="TCO58349.1"/>
    <property type="molecule type" value="Genomic_DNA"/>
</dbReference>
<keyword evidence="7" id="KW-1185">Reference proteome</keyword>
<accession>A0A4R2JNQ7</accession>
<proteinExistence type="predicted"/>
<keyword evidence="3" id="KW-0804">Transcription</keyword>
<dbReference type="PANTHER" id="PTHR43132">
    <property type="entry name" value="ARSENICAL RESISTANCE OPERON REPRESSOR ARSR-RELATED"/>
    <property type="match status" value="1"/>
</dbReference>